<dbReference type="SUPFAM" id="SSF53448">
    <property type="entry name" value="Nucleotide-diphospho-sugar transferases"/>
    <property type="match status" value="1"/>
</dbReference>
<evidence type="ECO:0000256" key="2">
    <source>
        <dbReference type="ARBA" id="ARBA00022695"/>
    </source>
</evidence>
<accession>A0A9D9EBP0</accession>
<organism evidence="4 5">
    <name type="scientific">Candidatus Cryptobacteroides merdavium</name>
    <dbReference type="NCBI Taxonomy" id="2840769"/>
    <lineage>
        <taxon>Bacteria</taxon>
        <taxon>Pseudomonadati</taxon>
        <taxon>Bacteroidota</taxon>
        <taxon>Bacteroidia</taxon>
        <taxon>Bacteroidales</taxon>
        <taxon>Candidatus Cryptobacteroides</taxon>
    </lineage>
</organism>
<reference evidence="4" key="1">
    <citation type="submission" date="2020-10" db="EMBL/GenBank/DDBJ databases">
        <authorList>
            <person name="Gilroy R."/>
        </authorList>
    </citation>
    <scope>NUCLEOTIDE SEQUENCE</scope>
    <source>
        <strain evidence="4">D5-748</strain>
    </source>
</reference>
<proteinExistence type="predicted"/>
<dbReference type="GO" id="GO:0016779">
    <property type="term" value="F:nucleotidyltransferase activity"/>
    <property type="evidence" value="ECO:0007669"/>
    <property type="project" value="UniProtKB-KW"/>
</dbReference>
<dbReference type="EMBL" id="JADIMO010000040">
    <property type="protein sequence ID" value="MBO8444769.1"/>
    <property type="molecule type" value="Genomic_DNA"/>
</dbReference>
<dbReference type="InterPro" id="IPR005835">
    <property type="entry name" value="NTP_transferase_dom"/>
</dbReference>
<evidence type="ECO:0000256" key="1">
    <source>
        <dbReference type="ARBA" id="ARBA00022679"/>
    </source>
</evidence>
<dbReference type="PANTHER" id="PTHR43584:SF8">
    <property type="entry name" value="N-ACETYLMURAMATE ALPHA-1-PHOSPHATE URIDYLYLTRANSFERASE"/>
    <property type="match status" value="1"/>
</dbReference>
<dbReference type="Pfam" id="PF00483">
    <property type="entry name" value="NTP_transferase"/>
    <property type="match status" value="1"/>
</dbReference>
<dbReference type="InterPro" id="IPR050065">
    <property type="entry name" value="GlmU-like"/>
</dbReference>
<comment type="caution">
    <text evidence="4">The sequence shown here is derived from an EMBL/GenBank/DDBJ whole genome shotgun (WGS) entry which is preliminary data.</text>
</comment>
<gene>
    <name evidence="4" type="ORF">IAC23_03615</name>
</gene>
<dbReference type="Gene3D" id="3.90.550.10">
    <property type="entry name" value="Spore Coat Polysaccharide Biosynthesis Protein SpsA, Chain A"/>
    <property type="match status" value="1"/>
</dbReference>
<dbReference type="AlphaFoldDB" id="A0A9D9EBP0"/>
<evidence type="ECO:0000313" key="4">
    <source>
        <dbReference type="EMBL" id="MBO8444769.1"/>
    </source>
</evidence>
<name>A0A9D9EBP0_9BACT</name>
<dbReference type="Proteomes" id="UP000823619">
    <property type="component" value="Unassembled WGS sequence"/>
</dbReference>
<reference evidence="4" key="2">
    <citation type="journal article" date="2021" name="PeerJ">
        <title>Extensive microbial diversity within the chicken gut microbiome revealed by metagenomics and culture.</title>
        <authorList>
            <person name="Gilroy R."/>
            <person name="Ravi A."/>
            <person name="Getino M."/>
            <person name="Pursley I."/>
            <person name="Horton D.L."/>
            <person name="Alikhan N.F."/>
            <person name="Baker D."/>
            <person name="Gharbi K."/>
            <person name="Hall N."/>
            <person name="Watson M."/>
            <person name="Adriaenssens E.M."/>
            <person name="Foster-Nyarko E."/>
            <person name="Jarju S."/>
            <person name="Secka A."/>
            <person name="Antonio M."/>
            <person name="Oren A."/>
            <person name="Chaudhuri R.R."/>
            <person name="La Ragione R."/>
            <person name="Hildebrand F."/>
            <person name="Pallen M.J."/>
        </authorList>
    </citation>
    <scope>NUCLEOTIDE SEQUENCE</scope>
    <source>
        <strain evidence="4">D5-748</strain>
    </source>
</reference>
<sequence length="287" mass="32126">MKAMIFAAGLGTRLKPLTDTMPKALVPVCGKPLLYHVLNRLAEAGFDDIVVNVHHFADKIEEYLASHGNFGLRISISDERDLLRETGGGIRHARRFLEDCPVPSADCRSGNEDRPLPSGTSDLPSGTSDRCFLVHNVDIISDLDLRWFVAQSRPDALATLLVSERKTNRYLLFDKGMRLAGWTNVTTGEVRSPYPDLDVQSCRRLAFSGIHFISDRIFSVMDEEDSLAEESGQPPFGERFPIMDFYLRTAARYPIYGVEAKNLHLADVGKMQTLHDAEMLCSRLLAR</sequence>
<protein>
    <submittedName>
        <fullName evidence="4">NTP transferase domain-containing protein</fullName>
    </submittedName>
</protein>
<evidence type="ECO:0000259" key="3">
    <source>
        <dbReference type="Pfam" id="PF00483"/>
    </source>
</evidence>
<dbReference type="PANTHER" id="PTHR43584">
    <property type="entry name" value="NUCLEOTIDYL TRANSFERASE"/>
    <property type="match status" value="1"/>
</dbReference>
<keyword evidence="2" id="KW-0548">Nucleotidyltransferase</keyword>
<dbReference type="InterPro" id="IPR029044">
    <property type="entry name" value="Nucleotide-diphossugar_trans"/>
</dbReference>
<feature type="domain" description="Nucleotidyl transferase" evidence="3">
    <location>
        <begin position="2"/>
        <end position="99"/>
    </location>
</feature>
<keyword evidence="1 4" id="KW-0808">Transferase</keyword>
<evidence type="ECO:0000313" key="5">
    <source>
        <dbReference type="Proteomes" id="UP000823619"/>
    </source>
</evidence>